<comment type="caution">
    <text evidence="1">The sequence shown here is derived from an EMBL/GenBank/DDBJ whole genome shotgun (WGS) entry which is preliminary data.</text>
</comment>
<protein>
    <submittedName>
        <fullName evidence="1">Uncharacterized protein</fullName>
    </submittedName>
</protein>
<evidence type="ECO:0000313" key="2">
    <source>
        <dbReference type="Proteomes" id="UP001156903"/>
    </source>
</evidence>
<sequence>MRPYVPDLTLVLMNEMPKPQTLYRGSQKHKNRPTGERKGTLCPEWTHITAAGGYRNDPFAHDWEATQAHQLFERALSDEGGRRRFATAEGIAFEAKPTEDGTWHGYPVPWEAVPPEIVQNWKEDGMVTRRQIKNYWKQDQDDLHWAIEAGTR</sequence>
<organism evidence="1 2">
    <name type="scientific">Hydrogenophaga electricum</name>
    <dbReference type="NCBI Taxonomy" id="1230953"/>
    <lineage>
        <taxon>Bacteria</taxon>
        <taxon>Pseudomonadati</taxon>
        <taxon>Pseudomonadota</taxon>
        <taxon>Betaproteobacteria</taxon>
        <taxon>Burkholderiales</taxon>
        <taxon>Comamonadaceae</taxon>
        <taxon>Hydrogenophaga</taxon>
    </lineage>
</organism>
<name>A0ABQ6C8D7_9BURK</name>
<gene>
    <name evidence="1" type="ORF">GCM10007935_35240</name>
</gene>
<dbReference type="Proteomes" id="UP001156903">
    <property type="component" value="Unassembled WGS sequence"/>
</dbReference>
<proteinExistence type="predicted"/>
<evidence type="ECO:0000313" key="1">
    <source>
        <dbReference type="EMBL" id="GLS16084.1"/>
    </source>
</evidence>
<accession>A0ABQ6C8D7</accession>
<keyword evidence="2" id="KW-1185">Reference proteome</keyword>
<reference evidence="2" key="1">
    <citation type="journal article" date="2019" name="Int. J. Syst. Evol. Microbiol.">
        <title>The Global Catalogue of Microorganisms (GCM) 10K type strain sequencing project: providing services to taxonomists for standard genome sequencing and annotation.</title>
        <authorList>
            <consortium name="The Broad Institute Genomics Platform"/>
            <consortium name="The Broad Institute Genome Sequencing Center for Infectious Disease"/>
            <person name="Wu L."/>
            <person name="Ma J."/>
        </authorList>
    </citation>
    <scope>NUCLEOTIDE SEQUENCE [LARGE SCALE GENOMIC DNA]</scope>
    <source>
        <strain evidence="2">NBRC 109341</strain>
    </source>
</reference>
<dbReference type="EMBL" id="BSPB01000043">
    <property type="protein sequence ID" value="GLS16084.1"/>
    <property type="molecule type" value="Genomic_DNA"/>
</dbReference>